<feature type="compositionally biased region" description="Pro residues" evidence="1">
    <location>
        <begin position="317"/>
        <end position="326"/>
    </location>
</feature>
<accession>A0A8J3C0D4</accession>
<protein>
    <submittedName>
        <fullName evidence="3">Uncharacterized protein</fullName>
    </submittedName>
</protein>
<dbReference type="Proteomes" id="UP000656042">
    <property type="component" value="Unassembled WGS sequence"/>
</dbReference>
<feature type="compositionally biased region" description="Low complexity" evidence="1">
    <location>
        <begin position="15"/>
        <end position="26"/>
    </location>
</feature>
<feature type="transmembrane region" description="Helical" evidence="2">
    <location>
        <begin position="446"/>
        <end position="466"/>
    </location>
</feature>
<proteinExistence type="predicted"/>
<feature type="compositionally biased region" description="Basic and acidic residues" evidence="1">
    <location>
        <begin position="138"/>
        <end position="181"/>
    </location>
</feature>
<dbReference type="AlphaFoldDB" id="A0A8J3C0D4"/>
<comment type="caution">
    <text evidence="3">The sequence shown here is derived from an EMBL/GenBank/DDBJ whole genome shotgun (WGS) entry which is preliminary data.</text>
</comment>
<reference evidence="3" key="1">
    <citation type="journal article" date="2014" name="Int. J. Syst. Evol. Microbiol.">
        <title>Complete genome sequence of Corynebacterium casei LMG S-19264T (=DSM 44701T), isolated from a smear-ripened cheese.</title>
        <authorList>
            <consortium name="US DOE Joint Genome Institute (JGI-PGF)"/>
            <person name="Walter F."/>
            <person name="Albersmeier A."/>
            <person name="Kalinowski J."/>
            <person name="Ruckert C."/>
        </authorList>
    </citation>
    <scope>NUCLEOTIDE SEQUENCE</scope>
    <source>
        <strain evidence="3">CGMCC 4.7299</strain>
    </source>
</reference>
<keyword evidence="2" id="KW-0812">Transmembrane</keyword>
<feature type="compositionally biased region" description="Low complexity" evidence="1">
    <location>
        <begin position="39"/>
        <end position="53"/>
    </location>
</feature>
<evidence type="ECO:0000256" key="2">
    <source>
        <dbReference type="SAM" id="Phobius"/>
    </source>
</evidence>
<name>A0A8J3C0D4_9ACTN</name>
<keyword evidence="4" id="KW-1185">Reference proteome</keyword>
<dbReference type="EMBL" id="BMMX01000014">
    <property type="protein sequence ID" value="GGK97204.1"/>
    <property type="molecule type" value="Genomic_DNA"/>
</dbReference>
<feature type="region of interest" description="Disordered" evidence="1">
    <location>
        <begin position="1"/>
        <end position="404"/>
    </location>
</feature>
<keyword evidence="2" id="KW-0472">Membrane</keyword>
<keyword evidence="2" id="KW-1133">Transmembrane helix</keyword>
<gene>
    <name evidence="3" type="ORF">GCM10012284_34320</name>
</gene>
<sequence>MEEQQARSDSERGQPPAARTPAPEAEGSGYRLPPPPAPGTLWPRPTATTAAAPVTPPSGEAKDLAGPARPVSAAPGAGAARVRVPGALQADPGDLDHSAWPSGQAKVYGSRTPGPRATTLADQPEPAGPSRLELGDPEPERPEPEPDHPEPGKPEPDEPEPERPDPDHPEPERPEPERPEPSRPAPRPGEPPLPPRPGEPSPIRPAPGPFPGPEPGPFPTPSPEPRPAPTPPGPNPVPPGPGPHPVPPGPGPNPVPPGPGPNPVPPGPGPNPVPGPPMPGPMFPPPQAGGGNGLPSYTMPPTSGAALGPAPLGRPSSSPPFEPPSSTPSFGGSGGQGGPLRPNSGPEQPFGVGGPDDFPRPYGGSAASASAPPSASGQSGPAWADQESQNRPHGTVYGGADEYSPIDMTMPVSTNPVENSGSLTGHILAQGWDRGVDNNRRSNVKVAVAMAIVLFVLVGVSLLFLLTAGDAFTDMLHGVFQG</sequence>
<evidence type="ECO:0000256" key="1">
    <source>
        <dbReference type="SAM" id="MobiDB-lite"/>
    </source>
</evidence>
<feature type="compositionally biased region" description="Low complexity" evidence="1">
    <location>
        <begin position="65"/>
        <end position="87"/>
    </location>
</feature>
<feature type="compositionally biased region" description="Pro residues" evidence="1">
    <location>
        <begin position="182"/>
        <end position="287"/>
    </location>
</feature>
<feature type="compositionally biased region" description="Low complexity" evidence="1">
    <location>
        <begin position="363"/>
        <end position="382"/>
    </location>
</feature>
<evidence type="ECO:0000313" key="4">
    <source>
        <dbReference type="Proteomes" id="UP000656042"/>
    </source>
</evidence>
<feature type="compositionally biased region" description="Basic and acidic residues" evidence="1">
    <location>
        <begin position="1"/>
        <end position="12"/>
    </location>
</feature>
<organism evidence="3 4">
    <name type="scientific">Mangrovihabitans endophyticus</name>
    <dbReference type="NCBI Taxonomy" id="1751298"/>
    <lineage>
        <taxon>Bacteria</taxon>
        <taxon>Bacillati</taxon>
        <taxon>Actinomycetota</taxon>
        <taxon>Actinomycetes</taxon>
        <taxon>Micromonosporales</taxon>
        <taxon>Micromonosporaceae</taxon>
        <taxon>Mangrovihabitans</taxon>
    </lineage>
</organism>
<evidence type="ECO:0000313" key="3">
    <source>
        <dbReference type="EMBL" id="GGK97204.1"/>
    </source>
</evidence>
<reference evidence="3" key="2">
    <citation type="submission" date="2020-09" db="EMBL/GenBank/DDBJ databases">
        <authorList>
            <person name="Sun Q."/>
            <person name="Zhou Y."/>
        </authorList>
    </citation>
    <scope>NUCLEOTIDE SEQUENCE</scope>
    <source>
        <strain evidence="3">CGMCC 4.7299</strain>
    </source>
</reference>